<dbReference type="Gene3D" id="2.160.20.80">
    <property type="entry name" value="E3 ubiquitin-protein ligase SopA"/>
    <property type="match status" value="1"/>
</dbReference>
<dbReference type="SUPFAM" id="SSF141571">
    <property type="entry name" value="Pentapeptide repeat-like"/>
    <property type="match status" value="1"/>
</dbReference>
<sequence length="69" mass="7304">MDGCSLLGSSFVDCRLGAWVLGETDLTLVGMGRADLRGLDLRGIRFPRGARIDTVTALAFAAAHGLRVD</sequence>
<dbReference type="AlphaFoldDB" id="A0A917N8Q7"/>
<gene>
    <name evidence="1" type="ORF">GCM10009545_29940</name>
    <name evidence="2" type="ORF">GCM10011581_14250</name>
</gene>
<evidence type="ECO:0000313" key="1">
    <source>
        <dbReference type="EMBL" id="GAA0525656.1"/>
    </source>
</evidence>
<reference evidence="2 3" key="2">
    <citation type="journal article" date="2014" name="Int. J. Syst. Evol. Microbiol.">
        <title>Complete genome sequence of Corynebacterium casei LMG S-19264T (=DSM 44701T), isolated from a smear-ripened cheese.</title>
        <authorList>
            <consortium name="US DOE Joint Genome Institute (JGI-PGF)"/>
            <person name="Walter F."/>
            <person name="Albersmeier A."/>
            <person name="Kalinowski J."/>
            <person name="Ruckert C."/>
        </authorList>
    </citation>
    <scope>NUCLEOTIDE SEQUENCE [LARGE SCALE GENOMIC DNA]</scope>
    <source>
        <strain evidence="2 3">CGMCC 4.7206</strain>
    </source>
</reference>
<reference evidence="2" key="4">
    <citation type="submission" date="2020-09" db="EMBL/GenBank/DDBJ databases">
        <authorList>
            <person name="Sun Q."/>
            <person name="Zhou Y."/>
        </authorList>
    </citation>
    <scope>NUCLEOTIDE SEQUENCE</scope>
    <source>
        <strain evidence="2">CGMCC 4.7206</strain>
    </source>
</reference>
<evidence type="ECO:0000313" key="3">
    <source>
        <dbReference type="Proteomes" id="UP000597989"/>
    </source>
</evidence>
<protein>
    <recommendedName>
        <fullName evidence="5">Pentapeptide repeat protein</fullName>
    </recommendedName>
</protein>
<dbReference type="RefSeq" id="WP_188986466.1">
    <property type="nucleotide sequence ID" value="NZ_BAAAHC010000011.1"/>
</dbReference>
<dbReference type="Proteomes" id="UP001500220">
    <property type="component" value="Unassembled WGS sequence"/>
</dbReference>
<evidence type="ECO:0000313" key="2">
    <source>
        <dbReference type="EMBL" id="GGI78299.1"/>
    </source>
</evidence>
<dbReference type="EMBL" id="BAAAHC010000011">
    <property type="protein sequence ID" value="GAA0525656.1"/>
    <property type="molecule type" value="Genomic_DNA"/>
</dbReference>
<reference evidence="1" key="1">
    <citation type="journal article" date="2014" name="Int. J. Syst. Evol. Microbiol.">
        <title>Complete genome of a new Firmicutes species belonging to the dominant human colonic microbiota ('Ruminococcus bicirculans') reveals two chromosomes and a selective capacity to utilize plant glucans.</title>
        <authorList>
            <consortium name="NISC Comparative Sequencing Program"/>
            <person name="Wegmann U."/>
            <person name="Louis P."/>
            <person name="Goesmann A."/>
            <person name="Henrissat B."/>
            <person name="Duncan S.H."/>
            <person name="Flint H.J."/>
        </authorList>
    </citation>
    <scope>NUCLEOTIDE SEQUENCE</scope>
    <source>
        <strain evidence="1">JCM 10664</strain>
    </source>
</reference>
<name>A0A917N8Q7_9PSEU</name>
<organism evidence="2 3">
    <name type="scientific">Saccharopolyspora thermophila</name>
    <dbReference type="NCBI Taxonomy" id="89367"/>
    <lineage>
        <taxon>Bacteria</taxon>
        <taxon>Bacillati</taxon>
        <taxon>Actinomycetota</taxon>
        <taxon>Actinomycetes</taxon>
        <taxon>Pseudonocardiales</taxon>
        <taxon>Pseudonocardiaceae</taxon>
        <taxon>Saccharopolyspora</taxon>
    </lineage>
</organism>
<reference evidence="1" key="5">
    <citation type="submission" date="2023-12" db="EMBL/GenBank/DDBJ databases">
        <authorList>
            <person name="Sun Q."/>
            <person name="Inoue M."/>
        </authorList>
    </citation>
    <scope>NUCLEOTIDE SEQUENCE</scope>
    <source>
        <strain evidence="1">JCM 10664</strain>
    </source>
</reference>
<dbReference type="Proteomes" id="UP000597989">
    <property type="component" value="Unassembled WGS sequence"/>
</dbReference>
<accession>A0A917N8Q7</accession>
<reference evidence="4" key="3">
    <citation type="journal article" date="2019" name="Int. J. Syst. Evol. Microbiol.">
        <title>The Global Catalogue of Microorganisms (GCM) 10K type strain sequencing project: providing services to taxonomists for standard genome sequencing and annotation.</title>
        <authorList>
            <consortium name="The Broad Institute Genomics Platform"/>
            <consortium name="The Broad Institute Genome Sequencing Center for Infectious Disease"/>
            <person name="Wu L."/>
            <person name="Ma J."/>
        </authorList>
    </citation>
    <scope>NUCLEOTIDE SEQUENCE [LARGE SCALE GENOMIC DNA]</scope>
    <source>
        <strain evidence="4">JCM 10664</strain>
    </source>
</reference>
<comment type="caution">
    <text evidence="2">The sequence shown here is derived from an EMBL/GenBank/DDBJ whole genome shotgun (WGS) entry which is preliminary data.</text>
</comment>
<keyword evidence="4" id="KW-1185">Reference proteome</keyword>
<proteinExistence type="predicted"/>
<dbReference type="EMBL" id="BMMT01000003">
    <property type="protein sequence ID" value="GGI78299.1"/>
    <property type="molecule type" value="Genomic_DNA"/>
</dbReference>
<evidence type="ECO:0008006" key="5">
    <source>
        <dbReference type="Google" id="ProtNLM"/>
    </source>
</evidence>
<evidence type="ECO:0000313" key="4">
    <source>
        <dbReference type="Proteomes" id="UP001500220"/>
    </source>
</evidence>